<proteinExistence type="predicted"/>
<dbReference type="AlphaFoldDB" id="A0A0G2J874"/>
<comment type="caution">
    <text evidence="2">The sequence shown here is derived from an EMBL/GenBank/DDBJ whole genome shotgun (WGS) entry which is preliminary data.</text>
</comment>
<feature type="region of interest" description="Disordered" evidence="1">
    <location>
        <begin position="1"/>
        <end position="55"/>
    </location>
</feature>
<name>A0A0G2J874_9EURO</name>
<evidence type="ECO:0000313" key="3">
    <source>
        <dbReference type="Proteomes" id="UP000034164"/>
    </source>
</evidence>
<protein>
    <submittedName>
        <fullName evidence="2">Uncharacterized protein</fullName>
    </submittedName>
</protein>
<sequence length="110" mass="12960">MENMQHMATHKQPRKRASTQAIRDNAEPNKRTDRSQDRGDEQPKGLDPWNQIRMDREAWGTKEGRVAREVRQRRRLYCCGCDKEVGIGVEMESVRCPVCYNENDLIKDRQ</sequence>
<gene>
    <name evidence="2" type="ORF">EMCG_03765</name>
</gene>
<feature type="compositionally biased region" description="Basic and acidic residues" evidence="1">
    <location>
        <begin position="24"/>
        <end position="44"/>
    </location>
</feature>
<dbReference type="VEuPathDB" id="FungiDB:EMCG_03765"/>
<reference evidence="3" key="1">
    <citation type="journal article" date="2015" name="PLoS Genet.">
        <title>The dynamic genome and transcriptome of the human fungal pathogen Blastomyces and close relative Emmonsia.</title>
        <authorList>
            <person name="Munoz J.F."/>
            <person name="Gauthier G.M."/>
            <person name="Desjardins C.A."/>
            <person name="Gallo J.E."/>
            <person name="Holder J."/>
            <person name="Sullivan T.D."/>
            <person name="Marty A.J."/>
            <person name="Carmen J.C."/>
            <person name="Chen Z."/>
            <person name="Ding L."/>
            <person name="Gujja S."/>
            <person name="Magrini V."/>
            <person name="Misas E."/>
            <person name="Mitreva M."/>
            <person name="Priest M."/>
            <person name="Saif S."/>
            <person name="Whiston E.A."/>
            <person name="Young S."/>
            <person name="Zeng Q."/>
            <person name="Goldman W.E."/>
            <person name="Mardis E.R."/>
            <person name="Taylor J.W."/>
            <person name="McEwen J.G."/>
            <person name="Clay O.K."/>
            <person name="Klein B.S."/>
            <person name="Cuomo C.A."/>
        </authorList>
    </citation>
    <scope>NUCLEOTIDE SEQUENCE [LARGE SCALE GENOMIC DNA]</scope>
    <source>
        <strain evidence="3">UAMH 3008</strain>
    </source>
</reference>
<organism evidence="2 3">
    <name type="scientific">[Emmonsia] crescens</name>
    <dbReference type="NCBI Taxonomy" id="73230"/>
    <lineage>
        <taxon>Eukaryota</taxon>
        <taxon>Fungi</taxon>
        <taxon>Dikarya</taxon>
        <taxon>Ascomycota</taxon>
        <taxon>Pezizomycotina</taxon>
        <taxon>Eurotiomycetes</taxon>
        <taxon>Eurotiomycetidae</taxon>
        <taxon>Onygenales</taxon>
        <taxon>Ajellomycetaceae</taxon>
        <taxon>Emergomyces</taxon>
    </lineage>
</organism>
<evidence type="ECO:0000256" key="1">
    <source>
        <dbReference type="SAM" id="MobiDB-lite"/>
    </source>
</evidence>
<feature type="compositionally biased region" description="Basic residues" evidence="1">
    <location>
        <begin position="8"/>
        <end position="17"/>
    </location>
</feature>
<dbReference type="EMBL" id="LCZI01001248">
    <property type="protein sequence ID" value="KKZ61736.1"/>
    <property type="molecule type" value="Genomic_DNA"/>
</dbReference>
<evidence type="ECO:0000313" key="2">
    <source>
        <dbReference type="EMBL" id="KKZ61736.1"/>
    </source>
</evidence>
<accession>A0A0G2J874</accession>
<dbReference type="Proteomes" id="UP000034164">
    <property type="component" value="Unassembled WGS sequence"/>
</dbReference>
<dbReference type="OrthoDB" id="4188584at2759"/>